<comment type="caution">
    <text evidence="2">The sequence shown here is derived from an EMBL/GenBank/DDBJ whole genome shotgun (WGS) entry which is preliminary data.</text>
</comment>
<name>A0A5C6PK39_9TELE</name>
<dbReference type="PANTHER" id="PTHR47510:SF3">
    <property type="entry name" value="ENDO_EXONUCLEASE_PHOSPHATASE DOMAIN-CONTAINING PROTEIN"/>
    <property type="match status" value="1"/>
</dbReference>
<sequence>MTQGRCRAAGRDPEGDALPHAKFFYCLKAVTVIPVPKRTSDLNDYIPVALTSVVMKCSEMLVIYHMHSLQGKPENAIATHLHMTLNHVEVPGTQVRMLFVAYSSAFNTISPDILLEKLIDLNISPSLCSWMRVTNCPQLVKLGQLHSYTLNPLLYGIYTYNCSCSHPSNCIIKFDNYTIGVSLIPGGDDSTGPTERRDRSLQTGAAVQQPGVEHHIDKRHGPGFQKAGRRPCPFHYQ</sequence>
<reference evidence="2 3" key="1">
    <citation type="submission" date="2019-04" db="EMBL/GenBank/DDBJ databases">
        <title>Chromosome genome assembly for Takifugu flavidus.</title>
        <authorList>
            <person name="Xiao S."/>
        </authorList>
    </citation>
    <scope>NUCLEOTIDE SEQUENCE [LARGE SCALE GENOMIC DNA]</scope>
    <source>
        <strain evidence="2">HTHZ2018</strain>
        <tissue evidence="2">Muscle</tissue>
    </source>
</reference>
<dbReference type="Proteomes" id="UP000324091">
    <property type="component" value="Chromosome 10"/>
</dbReference>
<evidence type="ECO:0008006" key="4">
    <source>
        <dbReference type="Google" id="ProtNLM"/>
    </source>
</evidence>
<evidence type="ECO:0000256" key="1">
    <source>
        <dbReference type="SAM" id="MobiDB-lite"/>
    </source>
</evidence>
<organism evidence="2 3">
    <name type="scientific">Takifugu flavidus</name>
    <name type="common">sansaifugu</name>
    <dbReference type="NCBI Taxonomy" id="433684"/>
    <lineage>
        <taxon>Eukaryota</taxon>
        <taxon>Metazoa</taxon>
        <taxon>Chordata</taxon>
        <taxon>Craniata</taxon>
        <taxon>Vertebrata</taxon>
        <taxon>Euteleostomi</taxon>
        <taxon>Actinopterygii</taxon>
        <taxon>Neopterygii</taxon>
        <taxon>Teleostei</taxon>
        <taxon>Neoteleostei</taxon>
        <taxon>Acanthomorphata</taxon>
        <taxon>Eupercaria</taxon>
        <taxon>Tetraodontiformes</taxon>
        <taxon>Tetradontoidea</taxon>
        <taxon>Tetraodontidae</taxon>
        <taxon>Takifugu</taxon>
    </lineage>
</organism>
<evidence type="ECO:0000313" key="2">
    <source>
        <dbReference type="EMBL" id="TWW80124.1"/>
    </source>
</evidence>
<protein>
    <recommendedName>
        <fullName evidence="4">Reverse transcriptase domain-containing protein</fullName>
    </recommendedName>
</protein>
<proteinExistence type="predicted"/>
<accession>A0A5C6PK39</accession>
<keyword evidence="3" id="KW-1185">Reference proteome</keyword>
<dbReference type="AlphaFoldDB" id="A0A5C6PK39"/>
<feature type="region of interest" description="Disordered" evidence="1">
    <location>
        <begin position="185"/>
        <end position="206"/>
    </location>
</feature>
<evidence type="ECO:0000313" key="3">
    <source>
        <dbReference type="Proteomes" id="UP000324091"/>
    </source>
</evidence>
<dbReference type="PANTHER" id="PTHR47510">
    <property type="entry name" value="REVERSE TRANSCRIPTASE DOMAIN-CONTAINING PROTEIN"/>
    <property type="match status" value="1"/>
</dbReference>
<feature type="region of interest" description="Disordered" evidence="1">
    <location>
        <begin position="218"/>
        <end position="237"/>
    </location>
</feature>
<dbReference type="EMBL" id="RHFK02000002">
    <property type="protein sequence ID" value="TWW80124.1"/>
    <property type="molecule type" value="Genomic_DNA"/>
</dbReference>
<gene>
    <name evidence="2" type="ORF">D4764_10G0011540</name>
</gene>